<dbReference type="GO" id="GO:0016491">
    <property type="term" value="F:oxidoreductase activity"/>
    <property type="evidence" value="ECO:0007669"/>
    <property type="project" value="TreeGrafter"/>
</dbReference>
<gene>
    <name evidence="1" type="ORF">GRF63_07550</name>
</gene>
<name>A0A844XDT9_9SPHN</name>
<dbReference type="Gene3D" id="3.40.50.720">
    <property type="entry name" value="NAD(P)-binding Rossmann-like Domain"/>
    <property type="match status" value="1"/>
</dbReference>
<dbReference type="CDD" id="cd05233">
    <property type="entry name" value="SDR_c"/>
    <property type="match status" value="1"/>
</dbReference>
<dbReference type="GO" id="GO:0008202">
    <property type="term" value="P:steroid metabolic process"/>
    <property type="evidence" value="ECO:0007669"/>
    <property type="project" value="TreeGrafter"/>
</dbReference>
<evidence type="ECO:0000313" key="1">
    <source>
        <dbReference type="EMBL" id="MWV27758.1"/>
    </source>
</evidence>
<accession>A0A844XDT9</accession>
<dbReference type="Proteomes" id="UP000461409">
    <property type="component" value="Unassembled WGS sequence"/>
</dbReference>
<dbReference type="InterPro" id="IPR002347">
    <property type="entry name" value="SDR_fam"/>
</dbReference>
<dbReference type="Pfam" id="PF00106">
    <property type="entry name" value="adh_short"/>
    <property type="match status" value="1"/>
</dbReference>
<protein>
    <submittedName>
        <fullName evidence="1">SDR family NAD(P)-dependent oxidoreductase</fullName>
    </submittedName>
</protein>
<organism evidence="1 2">
    <name type="scientific">Aurantiacibacter rhizosphaerae</name>
    <dbReference type="NCBI Taxonomy" id="2691582"/>
    <lineage>
        <taxon>Bacteria</taxon>
        <taxon>Pseudomonadati</taxon>
        <taxon>Pseudomonadota</taxon>
        <taxon>Alphaproteobacteria</taxon>
        <taxon>Sphingomonadales</taxon>
        <taxon>Erythrobacteraceae</taxon>
        <taxon>Aurantiacibacter</taxon>
    </lineage>
</organism>
<reference evidence="1 2" key="2">
    <citation type="submission" date="2020-02" db="EMBL/GenBank/DDBJ databases">
        <title>Erythrobacter dongmakensis sp. nov., isolated from a tidal mudflat.</title>
        <authorList>
            <person name="Kim I.S."/>
        </authorList>
    </citation>
    <scope>NUCLEOTIDE SEQUENCE [LARGE SCALE GENOMIC DNA]</scope>
    <source>
        <strain evidence="1 2">GH3-10</strain>
    </source>
</reference>
<dbReference type="InterPro" id="IPR036291">
    <property type="entry name" value="NAD(P)-bd_dom_sf"/>
</dbReference>
<dbReference type="RefSeq" id="WP_160485437.1">
    <property type="nucleotide sequence ID" value="NZ_WUBR01000002.1"/>
</dbReference>
<dbReference type="EMBL" id="WUBR01000002">
    <property type="protein sequence ID" value="MWV27758.1"/>
    <property type="molecule type" value="Genomic_DNA"/>
</dbReference>
<reference evidence="1 2" key="1">
    <citation type="submission" date="2019-12" db="EMBL/GenBank/DDBJ databases">
        <authorList>
            <person name="Lee S.D."/>
        </authorList>
    </citation>
    <scope>NUCLEOTIDE SEQUENCE [LARGE SCALE GENOMIC DNA]</scope>
    <source>
        <strain evidence="1 2">GH3-10</strain>
    </source>
</reference>
<dbReference type="PANTHER" id="PTHR43313">
    <property type="entry name" value="SHORT-CHAIN DEHYDROGENASE/REDUCTASE FAMILY 9C"/>
    <property type="match status" value="1"/>
</dbReference>
<proteinExistence type="predicted"/>
<dbReference type="AlphaFoldDB" id="A0A844XDT9"/>
<evidence type="ECO:0000313" key="2">
    <source>
        <dbReference type="Proteomes" id="UP000461409"/>
    </source>
</evidence>
<dbReference type="SUPFAM" id="SSF51735">
    <property type="entry name" value="NAD(P)-binding Rossmann-fold domains"/>
    <property type="match status" value="1"/>
</dbReference>
<keyword evidence="2" id="KW-1185">Reference proteome</keyword>
<dbReference type="PRINTS" id="PR00081">
    <property type="entry name" value="GDHRDH"/>
</dbReference>
<dbReference type="PANTHER" id="PTHR43313:SF1">
    <property type="entry name" value="3BETA-HYDROXYSTEROID DEHYDROGENASE DHS-16"/>
    <property type="match status" value="1"/>
</dbReference>
<comment type="caution">
    <text evidence="1">The sequence shown here is derived from an EMBL/GenBank/DDBJ whole genome shotgun (WGS) entry which is preliminary data.</text>
</comment>
<sequence length="318" mass="34658">MREDRSSKGSPAVIVTGAAGGVGHDAVQTLRDRGYHVYAGAIDPWEWDIVSALAAQPASAGELTPVMLDLRKHEQMAELAEKIAASGERLAGLVLNGAASPEGVPAEHTSVALLRDTYETNVIGNFAAIMACLPLLKRDRGRIIFISSATTFAPPPMVLPYVTAKCAMNGMSHVLRRELKNTGIGVSLLLPGVIKHTYMAQGLHEATKHRLAEIRGCTPEEVTHRSYERDQNTALMQPEGGADPFYEQMLQGQLTTIGVGLETGFMPSLVTKDIVKALEARRPKPVYVQGVASHAFRFISWLLSFRALDWVTRRMGYR</sequence>